<dbReference type="KEGG" id="fcy:FRACYDRAFT_214271"/>
<dbReference type="GO" id="GO:0009982">
    <property type="term" value="F:pseudouridine synthase activity"/>
    <property type="evidence" value="ECO:0007669"/>
    <property type="project" value="InterPro"/>
</dbReference>
<dbReference type="CDD" id="cd02869">
    <property type="entry name" value="PseudoU_synth_RluA_like"/>
    <property type="match status" value="1"/>
</dbReference>
<accession>A0A1E7EKR0</accession>
<dbReference type="Proteomes" id="UP000095751">
    <property type="component" value="Unassembled WGS sequence"/>
</dbReference>
<evidence type="ECO:0000259" key="1">
    <source>
        <dbReference type="Pfam" id="PF00849"/>
    </source>
</evidence>
<dbReference type="InParanoid" id="A0A1E7EKR0"/>
<protein>
    <submittedName>
        <fullName evidence="2">Ribosomal large subunit pseudouridine synthase A</fullName>
    </submittedName>
</protein>
<keyword evidence="3" id="KW-1185">Reference proteome</keyword>
<evidence type="ECO:0000313" key="3">
    <source>
        <dbReference type="Proteomes" id="UP000095751"/>
    </source>
</evidence>
<feature type="domain" description="Pseudouridine synthase RsuA/RluA-like" evidence="1">
    <location>
        <begin position="31"/>
        <end position="197"/>
    </location>
</feature>
<dbReference type="InterPro" id="IPR050188">
    <property type="entry name" value="RluA_PseudoU_synthase"/>
</dbReference>
<dbReference type="PANTHER" id="PTHR21600:SF89">
    <property type="entry name" value="RIBOSOMAL LARGE SUBUNIT PSEUDOURIDINE SYNTHASE A"/>
    <property type="match status" value="1"/>
</dbReference>
<dbReference type="EMBL" id="KV784408">
    <property type="protein sequence ID" value="OEU06476.1"/>
    <property type="molecule type" value="Genomic_DNA"/>
</dbReference>
<dbReference type="AlphaFoldDB" id="A0A1E7EKR0"/>
<reference evidence="2 3" key="1">
    <citation type="submission" date="2016-09" db="EMBL/GenBank/DDBJ databases">
        <title>Extensive genetic diversity and differential bi-allelic expression allows diatom success in the polar Southern Ocean.</title>
        <authorList>
            <consortium name="DOE Joint Genome Institute"/>
            <person name="Mock T."/>
            <person name="Otillar R.P."/>
            <person name="Strauss J."/>
            <person name="Dupont C."/>
            <person name="Frickenhaus S."/>
            <person name="Maumus F."/>
            <person name="Mcmullan M."/>
            <person name="Sanges R."/>
            <person name="Schmutz J."/>
            <person name="Toseland A."/>
            <person name="Valas R."/>
            <person name="Veluchamy A."/>
            <person name="Ward B.J."/>
            <person name="Allen A."/>
            <person name="Barry K."/>
            <person name="Falciatore A."/>
            <person name="Ferrante M."/>
            <person name="Fortunato A.E."/>
            <person name="Gloeckner G."/>
            <person name="Gruber A."/>
            <person name="Hipkin R."/>
            <person name="Janech M."/>
            <person name="Kroth P."/>
            <person name="Leese F."/>
            <person name="Lindquist E."/>
            <person name="Lyon B.R."/>
            <person name="Martin J."/>
            <person name="Mayer C."/>
            <person name="Parker M."/>
            <person name="Quesneville H."/>
            <person name="Raymond J."/>
            <person name="Uhlig C."/>
            <person name="Valentin K.U."/>
            <person name="Worden A.Z."/>
            <person name="Armbrust E.V."/>
            <person name="Bowler C."/>
            <person name="Green B."/>
            <person name="Moulton V."/>
            <person name="Van Oosterhout C."/>
            <person name="Grigoriev I."/>
        </authorList>
    </citation>
    <scope>NUCLEOTIDE SEQUENCE [LARGE SCALE GENOMIC DNA]</scope>
    <source>
        <strain evidence="2 3">CCMP1102</strain>
    </source>
</reference>
<dbReference type="Gene3D" id="3.30.2350.10">
    <property type="entry name" value="Pseudouridine synthase"/>
    <property type="match status" value="1"/>
</dbReference>
<dbReference type="PANTHER" id="PTHR21600">
    <property type="entry name" value="MITOCHONDRIAL RNA PSEUDOURIDINE SYNTHASE"/>
    <property type="match status" value="1"/>
</dbReference>
<dbReference type="GO" id="GO:0000455">
    <property type="term" value="P:enzyme-directed rRNA pseudouridine synthesis"/>
    <property type="evidence" value="ECO:0007669"/>
    <property type="project" value="TreeGrafter"/>
</dbReference>
<proteinExistence type="predicted"/>
<organism evidence="2 3">
    <name type="scientific">Fragilariopsis cylindrus CCMP1102</name>
    <dbReference type="NCBI Taxonomy" id="635003"/>
    <lineage>
        <taxon>Eukaryota</taxon>
        <taxon>Sar</taxon>
        <taxon>Stramenopiles</taxon>
        <taxon>Ochrophyta</taxon>
        <taxon>Bacillariophyta</taxon>
        <taxon>Bacillariophyceae</taxon>
        <taxon>Bacillariophycidae</taxon>
        <taxon>Bacillariales</taxon>
        <taxon>Bacillariaceae</taxon>
        <taxon>Fragilariopsis</taxon>
    </lineage>
</organism>
<dbReference type="SUPFAM" id="SSF55120">
    <property type="entry name" value="Pseudouridine synthase"/>
    <property type="match status" value="1"/>
</dbReference>
<evidence type="ECO:0000313" key="2">
    <source>
        <dbReference type="EMBL" id="OEU06476.1"/>
    </source>
</evidence>
<dbReference type="OrthoDB" id="418349at2759"/>
<gene>
    <name evidence="2" type="ORF">FRACYDRAFT_214271</name>
</gene>
<dbReference type="InterPro" id="IPR006145">
    <property type="entry name" value="PsdUridine_synth_RsuA/RluA"/>
</dbReference>
<name>A0A1E7EKR0_9STRA</name>
<dbReference type="PROSITE" id="PS01129">
    <property type="entry name" value="PSI_RLU"/>
    <property type="match status" value="1"/>
</dbReference>
<dbReference type="InterPro" id="IPR006224">
    <property type="entry name" value="PsdUridine_synth_RluA-like_CS"/>
</dbReference>
<dbReference type="Pfam" id="PF00849">
    <property type="entry name" value="PseudoU_synth_2"/>
    <property type="match status" value="1"/>
</dbReference>
<dbReference type="InterPro" id="IPR020103">
    <property type="entry name" value="PsdUridine_synth_cat_dom_sf"/>
</dbReference>
<dbReference type="GO" id="GO:0003723">
    <property type="term" value="F:RNA binding"/>
    <property type="evidence" value="ECO:0007669"/>
    <property type="project" value="InterPro"/>
</dbReference>
<sequence>MLSKKRRRQQQEDSGKQSTSVLSIVYEDDWLVVVNKPHNVLSVPGRNIQDSIYTELKNQYPNATGPLLVHRLDYSTSGLLLATKDSNTHKHVQAQFIQRTVKKRYTALLEGNLLIQKSNHTSNNINTNMMMMKGTIDLPLAGDYLNRPMQKVDRGPEGKPAVTHYEIIDDGREEDSTRIHFYPVTGRTHQLRVHASHPEGLGIAIVGDDIYGQRDERLCLHAGFLQIDHPKTGKRITFTAPIPF</sequence>